<dbReference type="RefSeq" id="WP_311692779.1">
    <property type="nucleotide sequence ID" value="NZ_JAVRHL010000003.1"/>
</dbReference>
<dbReference type="PANTHER" id="PTHR43792">
    <property type="entry name" value="GNAT FAMILY, PUTATIVE (AFU_ORTHOLOGUE AFUA_3G00765)-RELATED-RELATED"/>
    <property type="match status" value="1"/>
</dbReference>
<dbReference type="InterPro" id="IPR051531">
    <property type="entry name" value="N-acetyltransferase"/>
</dbReference>
<protein>
    <submittedName>
        <fullName evidence="2">GNAT family N-acetyltransferase</fullName>
    </submittedName>
</protein>
<organism evidence="2 3">
    <name type="scientific">Tropicimonas omnivorans</name>
    <dbReference type="NCBI Taxonomy" id="3075590"/>
    <lineage>
        <taxon>Bacteria</taxon>
        <taxon>Pseudomonadati</taxon>
        <taxon>Pseudomonadota</taxon>
        <taxon>Alphaproteobacteria</taxon>
        <taxon>Rhodobacterales</taxon>
        <taxon>Roseobacteraceae</taxon>
        <taxon>Tropicimonas</taxon>
    </lineage>
</organism>
<reference evidence="2 3" key="1">
    <citation type="submission" date="2023-09" db="EMBL/GenBank/DDBJ databases">
        <authorList>
            <person name="Rey-Velasco X."/>
        </authorList>
    </citation>
    <scope>NUCLEOTIDE SEQUENCE [LARGE SCALE GENOMIC DNA]</scope>
    <source>
        <strain evidence="2 3">F158</strain>
    </source>
</reference>
<dbReference type="Gene3D" id="3.40.630.30">
    <property type="match status" value="1"/>
</dbReference>
<proteinExistence type="predicted"/>
<name>A0ABU3DJH6_9RHOB</name>
<dbReference type="SUPFAM" id="SSF55729">
    <property type="entry name" value="Acyl-CoA N-acyltransferases (Nat)"/>
    <property type="match status" value="1"/>
</dbReference>
<evidence type="ECO:0000313" key="3">
    <source>
        <dbReference type="Proteomes" id="UP001265259"/>
    </source>
</evidence>
<dbReference type="InterPro" id="IPR000182">
    <property type="entry name" value="GNAT_dom"/>
</dbReference>
<gene>
    <name evidence="2" type="ORF">RM543_14265</name>
</gene>
<feature type="domain" description="N-acetyltransferase" evidence="1">
    <location>
        <begin position="17"/>
        <end position="156"/>
    </location>
</feature>
<evidence type="ECO:0000259" key="1">
    <source>
        <dbReference type="Pfam" id="PF13302"/>
    </source>
</evidence>
<keyword evidence="3" id="KW-1185">Reference proteome</keyword>
<dbReference type="InterPro" id="IPR016181">
    <property type="entry name" value="Acyl_CoA_acyltransferase"/>
</dbReference>
<evidence type="ECO:0000313" key="2">
    <source>
        <dbReference type="EMBL" id="MDT0683852.1"/>
    </source>
</evidence>
<dbReference type="Pfam" id="PF13302">
    <property type="entry name" value="Acetyltransf_3"/>
    <property type="match status" value="1"/>
</dbReference>
<sequence>MSETVSLTGQPEIVADRVVLRPLRRSDAGLLSLYTGDKRVAASTSSIPHPLPPGTSEAFITRALAPNRREEVWALDGSSSGLGELVGVISLTRMLHGAPNQAEIGYWVAPAFWNTGLASEAVRALTAANPLGSATIFASVFQDNPISARVLTGAGFDYIGDAETFCVSRGAKVPTWTYLLRLGARRSPAA</sequence>
<comment type="caution">
    <text evidence="2">The sequence shown here is derived from an EMBL/GenBank/DDBJ whole genome shotgun (WGS) entry which is preliminary data.</text>
</comment>
<dbReference type="Proteomes" id="UP001265259">
    <property type="component" value="Unassembled WGS sequence"/>
</dbReference>
<dbReference type="EMBL" id="JAVRHL010000003">
    <property type="protein sequence ID" value="MDT0683852.1"/>
    <property type="molecule type" value="Genomic_DNA"/>
</dbReference>
<accession>A0ABU3DJH6</accession>